<feature type="chain" id="PRO_5040962977" description="HEAT repeat domain-containing protein" evidence="1">
    <location>
        <begin position="18"/>
        <end position="462"/>
    </location>
</feature>
<organism evidence="2 3">
    <name type="scientific">Blastopirellula sediminis</name>
    <dbReference type="NCBI Taxonomy" id="2894196"/>
    <lineage>
        <taxon>Bacteria</taxon>
        <taxon>Pseudomonadati</taxon>
        <taxon>Planctomycetota</taxon>
        <taxon>Planctomycetia</taxon>
        <taxon>Pirellulales</taxon>
        <taxon>Pirellulaceae</taxon>
        <taxon>Blastopirellula</taxon>
    </lineage>
</organism>
<dbReference type="EMBL" id="JAJKFT010000002">
    <property type="protein sequence ID" value="MCC9627027.1"/>
    <property type="molecule type" value="Genomic_DNA"/>
</dbReference>
<accession>A0A9X1SEQ8</accession>
<evidence type="ECO:0000313" key="3">
    <source>
        <dbReference type="Proteomes" id="UP001139103"/>
    </source>
</evidence>
<dbReference type="InterPro" id="IPR010916">
    <property type="entry name" value="TonB_box_CS"/>
</dbReference>
<gene>
    <name evidence="2" type="ORF">LOC68_01280</name>
</gene>
<sequence>MTSRLFLLLSYSLVLIAASNCRAQSASDQPIRTFLDLQYGNLTERLREDTFLVVGKLLSVEYTGNQEDPVANAFSKIEVHLRLEVERTLFGPAPQENPLVIQPVWYAPIQFQRQGTPGNPTRGDRLFFEARLTDAPKEGSAWKGGRIGLATEAEVTRLKRISEILATAEPSTAAASILNGCGDADGQFAAWCLRLLAESERLALHERCLIHDAISKHVPPGTFVEECRLLLQNTQSPCIAYEVADHILAAEAPSDEMEQFRHECHLRRISDVIAHPPQGAGYFSREPELRHLLMFSYPPMSPGRRIEAIDKLRELVGPHGPERLRWLGLCFASNLLDPSSEELRREVFRFYRDFIPQDEKLGFSYCAGLRRGMETDSEYSKHVCTEGMDILSSMLVGGNARIAQSACGDLGRYSEYCRRQNIGWPDLAYVVRDLRDVTPHLESRNDLSRKIERWGVEKQTTD</sequence>
<name>A0A9X1SEQ8_9BACT</name>
<keyword evidence="1" id="KW-0732">Signal</keyword>
<evidence type="ECO:0000313" key="2">
    <source>
        <dbReference type="EMBL" id="MCC9627027.1"/>
    </source>
</evidence>
<comment type="caution">
    <text evidence="2">The sequence shown here is derived from an EMBL/GenBank/DDBJ whole genome shotgun (WGS) entry which is preliminary data.</text>
</comment>
<dbReference type="PROSITE" id="PS00430">
    <property type="entry name" value="TONB_DEPENDENT_REC_1"/>
    <property type="match status" value="1"/>
</dbReference>
<proteinExistence type="predicted"/>
<protein>
    <recommendedName>
        <fullName evidence="4">HEAT repeat domain-containing protein</fullName>
    </recommendedName>
</protein>
<reference evidence="2" key="1">
    <citation type="submission" date="2021-11" db="EMBL/GenBank/DDBJ databases">
        <title>Genome sequence.</title>
        <authorList>
            <person name="Sun Q."/>
        </authorList>
    </citation>
    <scope>NUCLEOTIDE SEQUENCE</scope>
    <source>
        <strain evidence="2">JC732</strain>
    </source>
</reference>
<evidence type="ECO:0008006" key="4">
    <source>
        <dbReference type="Google" id="ProtNLM"/>
    </source>
</evidence>
<dbReference type="AlphaFoldDB" id="A0A9X1SEQ8"/>
<dbReference type="RefSeq" id="WP_230214708.1">
    <property type="nucleotide sequence ID" value="NZ_JAJKFT010000002.1"/>
</dbReference>
<evidence type="ECO:0000256" key="1">
    <source>
        <dbReference type="SAM" id="SignalP"/>
    </source>
</evidence>
<keyword evidence="3" id="KW-1185">Reference proteome</keyword>
<feature type="signal peptide" evidence="1">
    <location>
        <begin position="1"/>
        <end position="17"/>
    </location>
</feature>
<dbReference type="Proteomes" id="UP001139103">
    <property type="component" value="Unassembled WGS sequence"/>
</dbReference>